<evidence type="ECO:0000256" key="2">
    <source>
        <dbReference type="ARBA" id="ARBA00005641"/>
    </source>
</evidence>
<dbReference type="Proteomes" id="UP000307440">
    <property type="component" value="Unassembled WGS sequence"/>
</dbReference>
<dbReference type="STRING" id="230819.A0A5C3KGP4"/>
<dbReference type="SUPFAM" id="SSF51445">
    <property type="entry name" value="(Trans)glycosidases"/>
    <property type="match status" value="1"/>
</dbReference>
<dbReference type="InterPro" id="IPR017853">
    <property type="entry name" value="GH"/>
</dbReference>
<keyword evidence="10" id="KW-0326">Glycosidase</keyword>
<keyword evidence="20" id="KW-1185">Reference proteome</keyword>
<evidence type="ECO:0000256" key="3">
    <source>
        <dbReference type="ARBA" id="ARBA00022475"/>
    </source>
</evidence>
<evidence type="ECO:0000256" key="11">
    <source>
        <dbReference type="ARBA" id="ARBA00023316"/>
    </source>
</evidence>
<dbReference type="PANTHER" id="PTHR31297:SF34">
    <property type="entry name" value="GLUCAN 1,3-BETA-GLUCOSIDASE 2"/>
    <property type="match status" value="1"/>
</dbReference>
<keyword evidence="3" id="KW-1003">Cell membrane</keyword>
<evidence type="ECO:0000256" key="5">
    <source>
        <dbReference type="ARBA" id="ARBA00022801"/>
    </source>
</evidence>
<keyword evidence="9" id="KW-0325">Glycoprotein</keyword>
<keyword evidence="4 17" id="KW-0812">Transmembrane</keyword>
<gene>
    <name evidence="19" type="ORF">FA15DRAFT_649072</name>
</gene>
<dbReference type="GO" id="GO:0005886">
    <property type="term" value="C:plasma membrane"/>
    <property type="evidence" value="ECO:0007669"/>
    <property type="project" value="UniProtKB-SubCell"/>
</dbReference>
<feature type="region of interest" description="Disordered" evidence="16">
    <location>
        <begin position="661"/>
        <end position="692"/>
    </location>
</feature>
<feature type="domain" description="Glycoside hydrolase family 5" evidence="18">
    <location>
        <begin position="191"/>
        <end position="343"/>
    </location>
</feature>
<comment type="function">
    <text evidence="13">Glucosidase involved in the degradation of cellulosic biomass. Active on lichenan.</text>
</comment>
<keyword evidence="8 17" id="KW-0472">Membrane</keyword>
<organism evidence="19 20">
    <name type="scientific">Coprinopsis marcescibilis</name>
    <name type="common">Agaric fungus</name>
    <name type="synonym">Psathyrella marcescibilis</name>
    <dbReference type="NCBI Taxonomy" id="230819"/>
    <lineage>
        <taxon>Eukaryota</taxon>
        <taxon>Fungi</taxon>
        <taxon>Dikarya</taxon>
        <taxon>Basidiomycota</taxon>
        <taxon>Agaricomycotina</taxon>
        <taxon>Agaricomycetes</taxon>
        <taxon>Agaricomycetidae</taxon>
        <taxon>Agaricales</taxon>
        <taxon>Agaricineae</taxon>
        <taxon>Psathyrellaceae</taxon>
        <taxon>Coprinopsis</taxon>
    </lineage>
</organism>
<dbReference type="Gene3D" id="3.20.20.80">
    <property type="entry name" value="Glycosidases"/>
    <property type="match status" value="1"/>
</dbReference>
<evidence type="ECO:0000256" key="10">
    <source>
        <dbReference type="ARBA" id="ARBA00023295"/>
    </source>
</evidence>
<dbReference type="GO" id="GO:0005576">
    <property type="term" value="C:extracellular region"/>
    <property type="evidence" value="ECO:0007669"/>
    <property type="project" value="TreeGrafter"/>
</dbReference>
<evidence type="ECO:0000256" key="4">
    <source>
        <dbReference type="ARBA" id="ARBA00022692"/>
    </source>
</evidence>
<dbReference type="PANTHER" id="PTHR31297">
    <property type="entry name" value="GLUCAN ENDO-1,6-BETA-GLUCOSIDASE B"/>
    <property type="match status" value="1"/>
</dbReference>
<keyword evidence="7 17" id="KW-1133">Transmembrane helix</keyword>
<evidence type="ECO:0000256" key="9">
    <source>
        <dbReference type="ARBA" id="ARBA00023180"/>
    </source>
</evidence>
<evidence type="ECO:0000256" key="16">
    <source>
        <dbReference type="SAM" id="MobiDB-lite"/>
    </source>
</evidence>
<dbReference type="EMBL" id="ML210373">
    <property type="protein sequence ID" value="TFK18863.1"/>
    <property type="molecule type" value="Genomic_DNA"/>
</dbReference>
<keyword evidence="6" id="KW-0735">Signal-anchor</keyword>
<feature type="compositionally biased region" description="Polar residues" evidence="16">
    <location>
        <begin position="49"/>
        <end position="68"/>
    </location>
</feature>
<evidence type="ECO:0000256" key="1">
    <source>
        <dbReference type="ARBA" id="ARBA00004401"/>
    </source>
</evidence>
<dbReference type="EC" id="3.2.1.58" evidence="14"/>
<keyword evidence="5" id="KW-0378">Hydrolase</keyword>
<dbReference type="GO" id="GO:0009986">
    <property type="term" value="C:cell surface"/>
    <property type="evidence" value="ECO:0007669"/>
    <property type="project" value="TreeGrafter"/>
</dbReference>
<comment type="catalytic activity">
    <reaction evidence="12">
        <text>Successive hydrolysis of beta-D-glucose units from the non-reducing ends of (1-&gt;3)-beta-D-glucans, releasing alpha-glucose.</text>
        <dbReference type="EC" id="3.2.1.58"/>
    </reaction>
</comment>
<feature type="region of interest" description="Disordered" evidence="16">
    <location>
        <begin position="49"/>
        <end position="96"/>
    </location>
</feature>
<dbReference type="GO" id="GO:0071555">
    <property type="term" value="P:cell wall organization"/>
    <property type="evidence" value="ECO:0007669"/>
    <property type="project" value="UniProtKB-KW"/>
</dbReference>
<evidence type="ECO:0000313" key="19">
    <source>
        <dbReference type="EMBL" id="TFK18863.1"/>
    </source>
</evidence>
<comment type="subcellular location">
    <subcellularLocation>
        <location evidence="1">Cell membrane</location>
        <topology evidence="1">Single-pass type II membrane protein</topology>
    </subcellularLocation>
</comment>
<evidence type="ECO:0000259" key="18">
    <source>
        <dbReference type="Pfam" id="PF00150"/>
    </source>
</evidence>
<protein>
    <recommendedName>
        <fullName evidence="14">glucan 1,3-beta-glucosidase</fullName>
        <ecNumber evidence="14">3.2.1.58</ecNumber>
    </recommendedName>
    <alternativeName>
        <fullName evidence="15">Exo-1,3-beta-glucanase D</fullName>
    </alternativeName>
</protein>
<sequence>MESPDGYKSKKPVKKGVIALIGAALVAVLFLVIFLPIYFTVIRPREQKSSNGSSAIINEPDSGSTENGPSPPVETSEAGSLRGGHGSTITKEDGSTFTYQNDFGGLWVEDPADPFNNDARPNSWTPPLNTSWQWGTDRIYGVNLGGLFVLEPFISPEIFQRYPGALDEFMLSEAMAADTANGGLEQILEEHYNTFITEEDIAEIAGAGLNWIRVPIGFWAVETWPGETFLERTSWRYFLRIVKWARKYGLRICLDLHALPGSQNAYNHSGRLNNVNFLEGPMGIANAERALYYLRVFTQFISQPQYLDIIQAIELVNEPLAGQIGFRPLNSFYIEAYQIIRGITGVGSGNGPYIILSDGLQAMASWEGLLPGADRVGMDGHPYFAFVDTPILDPISVPAEDGLAGGTWPRRACDAWGPTFATSRTNFGVTFGGEFSGAVNDCGLYLRGIHNPRSFHPQCPEYDAWETYNATMKEGIQSFITASFDAIGDFFFWTWKIGESIEGRVDIPLWSYKLGLEQGWIPRDPRESIGKCQRLGATFEPFQGPFSPAQTGGNPSATVAADYLLSNPWPPASINSINVPIEFLPRYTNTAPVITLPEPTYTGAPASATQGLDGWFNDNDTEGGIAEAVECTYPDRYIPDPDYAPIAPCPVVAGVPVPTPEVTPGPTIPEVEPGSTLDVESSTPEVTPAPVL</sequence>
<comment type="similarity">
    <text evidence="2">Belongs to the glycosyl hydrolase 5 (cellulase A) family.</text>
</comment>
<dbReference type="GO" id="GO:0009251">
    <property type="term" value="P:glucan catabolic process"/>
    <property type="evidence" value="ECO:0007669"/>
    <property type="project" value="TreeGrafter"/>
</dbReference>
<feature type="transmembrane region" description="Helical" evidence="17">
    <location>
        <begin position="17"/>
        <end position="39"/>
    </location>
</feature>
<proteinExistence type="inferred from homology"/>
<evidence type="ECO:0000313" key="20">
    <source>
        <dbReference type="Proteomes" id="UP000307440"/>
    </source>
</evidence>
<dbReference type="GO" id="GO:0004338">
    <property type="term" value="F:glucan exo-1,3-beta-glucosidase activity"/>
    <property type="evidence" value="ECO:0007669"/>
    <property type="project" value="UniProtKB-EC"/>
</dbReference>
<dbReference type="AlphaFoldDB" id="A0A5C3KGP4"/>
<evidence type="ECO:0000256" key="7">
    <source>
        <dbReference type="ARBA" id="ARBA00022989"/>
    </source>
</evidence>
<evidence type="ECO:0000256" key="6">
    <source>
        <dbReference type="ARBA" id="ARBA00022968"/>
    </source>
</evidence>
<evidence type="ECO:0000256" key="8">
    <source>
        <dbReference type="ARBA" id="ARBA00023136"/>
    </source>
</evidence>
<keyword evidence="11" id="KW-0961">Cell wall biogenesis/degradation</keyword>
<dbReference type="Pfam" id="PF00150">
    <property type="entry name" value="Cellulase"/>
    <property type="match status" value="1"/>
</dbReference>
<evidence type="ECO:0000256" key="14">
    <source>
        <dbReference type="ARBA" id="ARBA00038929"/>
    </source>
</evidence>
<evidence type="ECO:0000256" key="15">
    <source>
        <dbReference type="ARBA" id="ARBA00041260"/>
    </source>
</evidence>
<accession>A0A5C3KGP4</accession>
<dbReference type="InterPro" id="IPR050386">
    <property type="entry name" value="Glycosyl_hydrolase_5"/>
</dbReference>
<evidence type="ECO:0000256" key="17">
    <source>
        <dbReference type="SAM" id="Phobius"/>
    </source>
</evidence>
<evidence type="ECO:0000256" key="12">
    <source>
        <dbReference type="ARBA" id="ARBA00036824"/>
    </source>
</evidence>
<reference evidence="19 20" key="1">
    <citation type="journal article" date="2019" name="Nat. Ecol. Evol.">
        <title>Megaphylogeny resolves global patterns of mushroom evolution.</title>
        <authorList>
            <person name="Varga T."/>
            <person name="Krizsan K."/>
            <person name="Foldi C."/>
            <person name="Dima B."/>
            <person name="Sanchez-Garcia M."/>
            <person name="Sanchez-Ramirez S."/>
            <person name="Szollosi G.J."/>
            <person name="Szarkandi J.G."/>
            <person name="Papp V."/>
            <person name="Albert L."/>
            <person name="Andreopoulos W."/>
            <person name="Angelini C."/>
            <person name="Antonin V."/>
            <person name="Barry K.W."/>
            <person name="Bougher N.L."/>
            <person name="Buchanan P."/>
            <person name="Buyck B."/>
            <person name="Bense V."/>
            <person name="Catcheside P."/>
            <person name="Chovatia M."/>
            <person name="Cooper J."/>
            <person name="Damon W."/>
            <person name="Desjardin D."/>
            <person name="Finy P."/>
            <person name="Geml J."/>
            <person name="Haridas S."/>
            <person name="Hughes K."/>
            <person name="Justo A."/>
            <person name="Karasinski D."/>
            <person name="Kautmanova I."/>
            <person name="Kiss B."/>
            <person name="Kocsube S."/>
            <person name="Kotiranta H."/>
            <person name="LaButti K.M."/>
            <person name="Lechner B.E."/>
            <person name="Liimatainen K."/>
            <person name="Lipzen A."/>
            <person name="Lukacs Z."/>
            <person name="Mihaltcheva S."/>
            <person name="Morgado L.N."/>
            <person name="Niskanen T."/>
            <person name="Noordeloos M.E."/>
            <person name="Ohm R.A."/>
            <person name="Ortiz-Santana B."/>
            <person name="Ovrebo C."/>
            <person name="Racz N."/>
            <person name="Riley R."/>
            <person name="Savchenko A."/>
            <person name="Shiryaev A."/>
            <person name="Soop K."/>
            <person name="Spirin V."/>
            <person name="Szebenyi C."/>
            <person name="Tomsovsky M."/>
            <person name="Tulloss R.E."/>
            <person name="Uehling J."/>
            <person name="Grigoriev I.V."/>
            <person name="Vagvolgyi C."/>
            <person name="Papp T."/>
            <person name="Martin F.M."/>
            <person name="Miettinen O."/>
            <person name="Hibbett D.S."/>
            <person name="Nagy L.G."/>
        </authorList>
    </citation>
    <scope>NUCLEOTIDE SEQUENCE [LARGE SCALE GENOMIC DNA]</scope>
    <source>
        <strain evidence="19 20">CBS 121175</strain>
    </source>
</reference>
<dbReference type="InterPro" id="IPR001547">
    <property type="entry name" value="Glyco_hydro_5"/>
</dbReference>
<evidence type="ECO:0000256" key="13">
    <source>
        <dbReference type="ARBA" id="ARBA00037126"/>
    </source>
</evidence>
<name>A0A5C3KGP4_COPMA</name>
<dbReference type="OrthoDB" id="62120at2759"/>